<evidence type="ECO:0000256" key="1">
    <source>
        <dbReference type="SAM" id="SignalP"/>
    </source>
</evidence>
<name>A0A150WH96_BDEBC</name>
<dbReference type="EMBL" id="LUKF01000016">
    <property type="protein sequence ID" value="KYG62201.1"/>
    <property type="molecule type" value="Genomic_DNA"/>
</dbReference>
<keyword evidence="1" id="KW-0732">Signal</keyword>
<organism evidence="2 3">
    <name type="scientific">Bdellovibrio bacteriovorus</name>
    <dbReference type="NCBI Taxonomy" id="959"/>
    <lineage>
        <taxon>Bacteria</taxon>
        <taxon>Pseudomonadati</taxon>
        <taxon>Bdellovibrionota</taxon>
        <taxon>Bdellovibrionia</taxon>
        <taxon>Bdellovibrionales</taxon>
        <taxon>Pseudobdellovibrionaceae</taxon>
        <taxon>Bdellovibrio</taxon>
    </lineage>
</organism>
<feature type="signal peptide" evidence="1">
    <location>
        <begin position="1"/>
        <end position="20"/>
    </location>
</feature>
<evidence type="ECO:0000313" key="3">
    <source>
        <dbReference type="Proteomes" id="UP000075391"/>
    </source>
</evidence>
<accession>A0A150WH96</accession>
<comment type="caution">
    <text evidence="2">The sequence shown here is derived from an EMBL/GenBank/DDBJ whole genome shotgun (WGS) entry which is preliminary data.</text>
</comment>
<dbReference type="OrthoDB" id="5287903at2"/>
<proteinExistence type="predicted"/>
<reference evidence="2 3" key="1">
    <citation type="submission" date="2016-03" db="EMBL/GenBank/DDBJ databases">
        <authorList>
            <person name="Ploux O."/>
        </authorList>
    </citation>
    <scope>NUCLEOTIDE SEQUENCE [LARGE SCALE GENOMIC DNA]</scope>
    <source>
        <strain evidence="2 3">BER2</strain>
    </source>
</reference>
<evidence type="ECO:0000313" key="2">
    <source>
        <dbReference type="EMBL" id="KYG62201.1"/>
    </source>
</evidence>
<protein>
    <submittedName>
        <fullName evidence="2">Uncharacterized protein</fullName>
    </submittedName>
</protein>
<dbReference type="Proteomes" id="UP000075391">
    <property type="component" value="Unassembled WGS sequence"/>
</dbReference>
<gene>
    <name evidence="2" type="ORF">AZI85_08400</name>
</gene>
<dbReference type="AlphaFoldDB" id="A0A150WH96"/>
<feature type="chain" id="PRO_5007572854" evidence="1">
    <location>
        <begin position="21"/>
        <end position="451"/>
    </location>
</feature>
<dbReference type="RefSeq" id="WP_063244306.1">
    <property type="nucleotide sequence ID" value="NZ_LUKF01000016.1"/>
</dbReference>
<sequence>MSKKWISVLCVTACASSSFALNLSELQGERRVEFRSPQGLAEVCVVPKKWPGASYRADDVEKENDLCSYDFHTNMGICPKYTSTNPAILLLKPNASYSKAAIDASNCDVKKMNVKTEAKFKQSVTCSYTPAILAYYPVSRILGNVGRVPVAVIRSMDRDVHSRQTDKAIAHFQNSADDIKYSWNAMGKVHKNPANYPTVIDGTLSQIYGALSDNIKNEEQYVEVSGKGSYDTRYERFLQQPPFLKVSGSQTVEQMLGTKDFAAVAQTVTQMKDVSDLVLLDTLMNQQDRIGNIHYKFYWYAAHPSTQKIERMKSEAKWVGNQLQVPQAERDLMTGKQAALIKEMVLKDNDCGIVKTNMMRRVSALEKVRHMSYNTYRRFMAFERTLKDAYTKDYFMKEMLFTSSDYGVLVGNATKAKQILLSKCQAGELIFDVDLETYIPGATKPSYRCDL</sequence>